<evidence type="ECO:0000313" key="2">
    <source>
        <dbReference type="Proteomes" id="UP001066276"/>
    </source>
</evidence>
<gene>
    <name evidence="1" type="ORF">NDU88_004591</name>
</gene>
<reference evidence="1" key="1">
    <citation type="journal article" date="2022" name="bioRxiv">
        <title>Sequencing and chromosome-scale assembly of the giantPleurodeles waltlgenome.</title>
        <authorList>
            <person name="Brown T."/>
            <person name="Elewa A."/>
            <person name="Iarovenko S."/>
            <person name="Subramanian E."/>
            <person name="Araus A.J."/>
            <person name="Petzold A."/>
            <person name="Susuki M."/>
            <person name="Suzuki K.-i.T."/>
            <person name="Hayashi T."/>
            <person name="Toyoda A."/>
            <person name="Oliveira C."/>
            <person name="Osipova E."/>
            <person name="Leigh N.D."/>
            <person name="Simon A."/>
            <person name="Yun M.H."/>
        </authorList>
    </citation>
    <scope>NUCLEOTIDE SEQUENCE</scope>
    <source>
        <strain evidence="1">20211129_DDA</strain>
        <tissue evidence="1">Liver</tissue>
    </source>
</reference>
<feature type="non-terminal residue" evidence="1">
    <location>
        <position position="129"/>
    </location>
</feature>
<proteinExistence type="predicted"/>
<sequence>ILGHRYLNSASVYDSSLFTPIVPSTSSMASTPSLTKFRYSSLSDLSVITAVVCGVLSLSNHSFNCCAVKPCNKIFPCCTIGVCVVFVLITSGVSVPKPACLIVSKGTPIGLKSNRDLDLSTVCSPCKYP</sequence>
<dbReference type="AlphaFoldDB" id="A0AAV7M9N8"/>
<protein>
    <submittedName>
        <fullName evidence="1">Uncharacterized protein</fullName>
    </submittedName>
</protein>
<accession>A0AAV7M9N8</accession>
<name>A0AAV7M9N8_PLEWA</name>
<evidence type="ECO:0000313" key="1">
    <source>
        <dbReference type="EMBL" id="KAJ1099490.1"/>
    </source>
</evidence>
<organism evidence="1 2">
    <name type="scientific">Pleurodeles waltl</name>
    <name type="common">Iberian ribbed newt</name>
    <dbReference type="NCBI Taxonomy" id="8319"/>
    <lineage>
        <taxon>Eukaryota</taxon>
        <taxon>Metazoa</taxon>
        <taxon>Chordata</taxon>
        <taxon>Craniata</taxon>
        <taxon>Vertebrata</taxon>
        <taxon>Euteleostomi</taxon>
        <taxon>Amphibia</taxon>
        <taxon>Batrachia</taxon>
        <taxon>Caudata</taxon>
        <taxon>Salamandroidea</taxon>
        <taxon>Salamandridae</taxon>
        <taxon>Pleurodelinae</taxon>
        <taxon>Pleurodeles</taxon>
    </lineage>
</organism>
<dbReference type="EMBL" id="JANPWB010000014">
    <property type="protein sequence ID" value="KAJ1099490.1"/>
    <property type="molecule type" value="Genomic_DNA"/>
</dbReference>
<keyword evidence="2" id="KW-1185">Reference proteome</keyword>
<comment type="caution">
    <text evidence="1">The sequence shown here is derived from an EMBL/GenBank/DDBJ whole genome shotgun (WGS) entry which is preliminary data.</text>
</comment>
<dbReference type="Proteomes" id="UP001066276">
    <property type="component" value="Chromosome 10"/>
</dbReference>
<feature type="non-terminal residue" evidence="1">
    <location>
        <position position="1"/>
    </location>
</feature>